<dbReference type="Proteomes" id="UP000646548">
    <property type="component" value="Unassembled WGS sequence"/>
</dbReference>
<evidence type="ECO:0000313" key="2">
    <source>
        <dbReference type="EMBL" id="KAF6718002.1"/>
    </source>
</evidence>
<proteinExistence type="predicted"/>
<dbReference type="PANTHER" id="PTHR47528:SF1">
    <property type="entry name" value="PARALEMMIN-3"/>
    <property type="match status" value="1"/>
</dbReference>
<dbReference type="EMBL" id="WKFB01000780">
    <property type="protein sequence ID" value="KAF6718002.1"/>
    <property type="molecule type" value="Genomic_DNA"/>
</dbReference>
<comment type="caution">
    <text evidence="2">The sequence shown here is derived from an EMBL/GenBank/DDBJ whole genome shotgun (WGS) entry which is preliminary data.</text>
</comment>
<name>A0A834BVF5_ORYME</name>
<evidence type="ECO:0000313" key="3">
    <source>
        <dbReference type="Proteomes" id="UP000646548"/>
    </source>
</evidence>
<gene>
    <name evidence="2" type="ORF">FQA47_010639</name>
</gene>
<protein>
    <submittedName>
        <fullName evidence="2">Paralemmin-3</fullName>
    </submittedName>
</protein>
<dbReference type="AlphaFoldDB" id="A0A834BVF5"/>
<sequence>MDEMEKYKHRLEVIAEKRRLQEEEDKVKREKEEERIKQRQLKRKSLREQWLMDPAPLSPTYQNPQSPTRSEGENTEEEDPEKQVEDGQTVRTLHARPHTRCTDTKRGAGFCVEQAFYIVLY</sequence>
<accession>A0A834BVF5</accession>
<evidence type="ECO:0000256" key="1">
    <source>
        <dbReference type="SAM" id="MobiDB-lite"/>
    </source>
</evidence>
<dbReference type="InterPro" id="IPR024149">
    <property type="entry name" value="Paralemmin-3"/>
</dbReference>
<organism evidence="2 3">
    <name type="scientific">Oryzias melastigma</name>
    <name type="common">Marine medaka</name>
    <dbReference type="NCBI Taxonomy" id="30732"/>
    <lineage>
        <taxon>Eukaryota</taxon>
        <taxon>Metazoa</taxon>
        <taxon>Chordata</taxon>
        <taxon>Craniata</taxon>
        <taxon>Vertebrata</taxon>
        <taxon>Euteleostomi</taxon>
        <taxon>Actinopterygii</taxon>
        <taxon>Neopterygii</taxon>
        <taxon>Teleostei</taxon>
        <taxon>Neoteleostei</taxon>
        <taxon>Acanthomorphata</taxon>
        <taxon>Ovalentaria</taxon>
        <taxon>Atherinomorphae</taxon>
        <taxon>Beloniformes</taxon>
        <taxon>Adrianichthyidae</taxon>
        <taxon>Oryziinae</taxon>
        <taxon>Oryzias</taxon>
    </lineage>
</organism>
<feature type="compositionally biased region" description="Polar residues" evidence="1">
    <location>
        <begin position="59"/>
        <end position="69"/>
    </location>
</feature>
<feature type="compositionally biased region" description="Basic and acidic residues" evidence="1">
    <location>
        <begin position="19"/>
        <end position="37"/>
    </location>
</feature>
<reference evidence="2" key="1">
    <citation type="journal article" name="BMC Genomics">
        <title>Long-read sequencing and de novo genome assembly of marine medaka (Oryzias melastigma).</title>
        <authorList>
            <person name="Liang P."/>
            <person name="Saqib H.S.A."/>
            <person name="Ni X."/>
            <person name="Shen Y."/>
        </authorList>
    </citation>
    <scope>NUCLEOTIDE SEQUENCE</scope>
    <source>
        <strain evidence="2">Bigg-433</strain>
    </source>
</reference>
<dbReference type="PANTHER" id="PTHR47528">
    <property type="entry name" value="PARALEMMIN-3"/>
    <property type="match status" value="1"/>
</dbReference>
<feature type="region of interest" description="Disordered" evidence="1">
    <location>
        <begin position="19"/>
        <end position="104"/>
    </location>
</feature>